<dbReference type="CDD" id="cd12148">
    <property type="entry name" value="fungal_TF_MHR"/>
    <property type="match status" value="1"/>
</dbReference>
<gene>
    <name evidence="10" type="ORF">IFR04_000763</name>
</gene>
<dbReference type="GO" id="GO:0006351">
    <property type="term" value="P:DNA-templated transcription"/>
    <property type="evidence" value="ECO:0007669"/>
    <property type="project" value="InterPro"/>
</dbReference>
<dbReference type="PANTHER" id="PTHR47660:SF2">
    <property type="entry name" value="TRANSCRIPTION FACTOR WITH C2H2 AND ZN(2)-CYS(6) DNA BINDING DOMAIN (EUROFUNG)"/>
    <property type="match status" value="1"/>
</dbReference>
<feature type="domain" description="C2H2-type" evidence="9">
    <location>
        <begin position="11"/>
        <end position="40"/>
    </location>
</feature>
<organism evidence="10 11">
    <name type="scientific">Cadophora malorum</name>
    <dbReference type="NCBI Taxonomy" id="108018"/>
    <lineage>
        <taxon>Eukaryota</taxon>
        <taxon>Fungi</taxon>
        <taxon>Dikarya</taxon>
        <taxon>Ascomycota</taxon>
        <taxon>Pezizomycotina</taxon>
        <taxon>Leotiomycetes</taxon>
        <taxon>Helotiales</taxon>
        <taxon>Ploettnerulaceae</taxon>
        <taxon>Cadophora</taxon>
    </lineage>
</organism>
<reference evidence="10" key="1">
    <citation type="submission" date="2021-02" db="EMBL/GenBank/DDBJ databases">
        <title>Genome sequence Cadophora malorum strain M34.</title>
        <authorList>
            <person name="Stefanovic E."/>
            <person name="Vu D."/>
            <person name="Scully C."/>
            <person name="Dijksterhuis J."/>
            <person name="Roader J."/>
            <person name="Houbraken J."/>
        </authorList>
    </citation>
    <scope>NUCLEOTIDE SEQUENCE</scope>
    <source>
        <strain evidence="10">M34</strain>
    </source>
</reference>
<dbReference type="GO" id="GO:0008270">
    <property type="term" value="F:zinc ion binding"/>
    <property type="evidence" value="ECO:0007669"/>
    <property type="project" value="UniProtKB-KW"/>
</dbReference>
<evidence type="ECO:0000256" key="5">
    <source>
        <dbReference type="ARBA" id="ARBA00023242"/>
    </source>
</evidence>
<dbReference type="CDD" id="cd00067">
    <property type="entry name" value="GAL4"/>
    <property type="match status" value="1"/>
</dbReference>
<dbReference type="SUPFAM" id="SSF57667">
    <property type="entry name" value="beta-beta-alpha zinc fingers"/>
    <property type="match status" value="1"/>
</dbReference>
<keyword evidence="11" id="KW-1185">Reference proteome</keyword>
<dbReference type="EMBL" id="JAFJYH010000005">
    <property type="protein sequence ID" value="KAG4426056.1"/>
    <property type="molecule type" value="Genomic_DNA"/>
</dbReference>
<dbReference type="GO" id="GO:0003677">
    <property type="term" value="F:DNA binding"/>
    <property type="evidence" value="ECO:0007669"/>
    <property type="project" value="InterPro"/>
</dbReference>
<proteinExistence type="predicted"/>
<dbReference type="SUPFAM" id="SSF57701">
    <property type="entry name" value="Zn2/Cys6 DNA-binding domain"/>
    <property type="match status" value="1"/>
</dbReference>
<evidence type="ECO:0000256" key="3">
    <source>
        <dbReference type="ARBA" id="ARBA00023015"/>
    </source>
</evidence>
<dbReference type="AlphaFoldDB" id="A0A8H7WJI1"/>
<keyword evidence="4" id="KW-0804">Transcription</keyword>
<dbReference type="Pfam" id="PF00172">
    <property type="entry name" value="Zn_clus"/>
    <property type="match status" value="1"/>
</dbReference>
<evidence type="ECO:0000256" key="7">
    <source>
        <dbReference type="SAM" id="MobiDB-lite"/>
    </source>
</evidence>
<feature type="region of interest" description="Disordered" evidence="7">
    <location>
        <begin position="112"/>
        <end position="135"/>
    </location>
</feature>
<dbReference type="PROSITE" id="PS00463">
    <property type="entry name" value="ZN2_CY6_FUNGAL_1"/>
    <property type="match status" value="1"/>
</dbReference>
<feature type="compositionally biased region" description="Basic and acidic residues" evidence="7">
    <location>
        <begin position="118"/>
        <end position="135"/>
    </location>
</feature>
<evidence type="ECO:0000256" key="4">
    <source>
        <dbReference type="ARBA" id="ARBA00023163"/>
    </source>
</evidence>
<dbReference type="InterPro" id="IPR007219">
    <property type="entry name" value="XnlR_reg_dom"/>
</dbReference>
<dbReference type="PROSITE" id="PS50157">
    <property type="entry name" value="ZINC_FINGER_C2H2_2"/>
    <property type="match status" value="2"/>
</dbReference>
<dbReference type="SMART" id="SM00355">
    <property type="entry name" value="ZnF_C2H2"/>
    <property type="match status" value="2"/>
</dbReference>
<evidence type="ECO:0000259" key="9">
    <source>
        <dbReference type="PROSITE" id="PS50157"/>
    </source>
</evidence>
<evidence type="ECO:0000313" key="10">
    <source>
        <dbReference type="EMBL" id="KAG4426056.1"/>
    </source>
</evidence>
<dbReference type="SMART" id="SM00066">
    <property type="entry name" value="GAL4"/>
    <property type="match status" value="1"/>
</dbReference>
<dbReference type="Proteomes" id="UP000664132">
    <property type="component" value="Unassembled WGS sequence"/>
</dbReference>
<keyword evidence="1" id="KW-0479">Metal-binding</keyword>
<protein>
    <submittedName>
        <fullName evidence="10">Uncharacterized protein</fullName>
    </submittedName>
</protein>
<evidence type="ECO:0000259" key="8">
    <source>
        <dbReference type="PROSITE" id="PS50048"/>
    </source>
</evidence>
<dbReference type="Pfam" id="PF04082">
    <property type="entry name" value="Fungal_trans"/>
    <property type="match status" value="1"/>
</dbReference>
<keyword evidence="2" id="KW-0862">Zinc</keyword>
<dbReference type="PANTHER" id="PTHR47660">
    <property type="entry name" value="TRANSCRIPTION FACTOR WITH C2H2 AND ZN(2)-CYS(6) DNA BINDING DOMAIN (EUROFUNG)-RELATED-RELATED"/>
    <property type="match status" value="1"/>
</dbReference>
<dbReference type="PROSITE" id="PS00028">
    <property type="entry name" value="ZINC_FINGER_C2H2_1"/>
    <property type="match status" value="2"/>
</dbReference>
<feature type="domain" description="C2H2-type" evidence="9">
    <location>
        <begin position="41"/>
        <end position="63"/>
    </location>
</feature>
<name>A0A8H7WJI1_9HELO</name>
<dbReference type="InterPro" id="IPR036236">
    <property type="entry name" value="Znf_C2H2_sf"/>
</dbReference>
<accession>A0A8H7WJI1</accession>
<dbReference type="Pfam" id="PF00096">
    <property type="entry name" value="zf-C2H2"/>
    <property type="match status" value="2"/>
</dbReference>
<keyword evidence="6" id="KW-0863">Zinc-finger</keyword>
<dbReference type="InterPro" id="IPR001138">
    <property type="entry name" value="Zn2Cys6_DnaBD"/>
</dbReference>
<evidence type="ECO:0000256" key="6">
    <source>
        <dbReference type="PROSITE-ProRule" id="PRU00042"/>
    </source>
</evidence>
<dbReference type="PROSITE" id="PS50048">
    <property type="entry name" value="ZN2_CY6_FUNGAL_2"/>
    <property type="match status" value="1"/>
</dbReference>
<dbReference type="Gene3D" id="3.30.160.60">
    <property type="entry name" value="Classic Zinc Finger"/>
    <property type="match status" value="2"/>
</dbReference>
<evidence type="ECO:0000256" key="1">
    <source>
        <dbReference type="ARBA" id="ARBA00022723"/>
    </source>
</evidence>
<dbReference type="InterPro" id="IPR036864">
    <property type="entry name" value="Zn2-C6_fun-type_DNA-bd_sf"/>
</dbReference>
<comment type="caution">
    <text evidence="10">The sequence shown here is derived from an EMBL/GenBank/DDBJ whole genome shotgun (WGS) entry which is preliminary data.</text>
</comment>
<dbReference type="GO" id="GO:0000981">
    <property type="term" value="F:DNA-binding transcription factor activity, RNA polymerase II-specific"/>
    <property type="evidence" value="ECO:0007669"/>
    <property type="project" value="InterPro"/>
</dbReference>
<keyword evidence="3" id="KW-0805">Transcription regulation</keyword>
<feature type="domain" description="Zn(2)-C6 fungal-type" evidence="8">
    <location>
        <begin position="78"/>
        <end position="107"/>
    </location>
</feature>
<evidence type="ECO:0000313" key="11">
    <source>
        <dbReference type="Proteomes" id="UP000664132"/>
    </source>
</evidence>
<dbReference type="Gene3D" id="4.10.240.10">
    <property type="entry name" value="Zn(2)-C6 fungal-type DNA-binding domain"/>
    <property type="match status" value="1"/>
</dbReference>
<sequence length="728" mass="81853">MNSGAMDSRQHVCSVEGCGKSFSRKEHLSRHEKTHDPENILTCKVCGREFNRNDSLQRHLARHGEVFKPAPSGRSKRACLACRAGKIKCDGNDICSTCVKKGIECKYRVEDQSMEEATEQRQHDTSDSRRTKSMEMDGGSVMTIDSTAVQPPITTHLLQIKESPKVPEGFKLHGPTGLVDWSTVKVLPDQGSNDVDKPDATSAEYLDIYFTYFHHRWPIFHRPSFEAEGEYTLVVSSAKMIGAWLLGSFESKAFAITCKHEALVEQLLPRLCKITSRDRLQQSLSLAFCQSALLNIIFAVYYGNDNAISSAIMLRNILVTALREVGFFNKETAWADEKPGYFVPMRLVKLGSRQRLAAYLFKIDAYLSVLRLQPATTLPEELHISLPSTFGLYNADGLHIWEERQASEPVYRSQKSMYKMITDSALDPVPGVERPMLIEDIQTCICAMQTTIWKVCISSECPVTTVLQKDSLRRQLDNLKTSLDHMLSQFSENAEFGQDKSLPLRYYFGYEDASQPGWQNVVIARVKSLLFDTTMLYHLFSLQIFAEIRTITNLAKDRRLSPIEEASSIHLEAREQRLTEMKAWGLTPTARWSLCHAVDVLVAHQNIAHHDASLGLTIRTLDPVAHMAACVAAMVVWVYCILDIQGCEICTPGNATVIELTRWSVPGMMYEKEKEAWIGDGNGCRIQLQGIQLCSCNVEYLMALFQGCLPEAWSTADSIAPGIFKFST</sequence>
<dbReference type="InterPro" id="IPR013087">
    <property type="entry name" value="Znf_C2H2_type"/>
</dbReference>
<keyword evidence="5" id="KW-0539">Nucleus</keyword>
<evidence type="ECO:0000256" key="2">
    <source>
        <dbReference type="ARBA" id="ARBA00022833"/>
    </source>
</evidence>
<dbReference type="OrthoDB" id="654211at2759"/>